<feature type="transmembrane region" description="Helical" evidence="1">
    <location>
        <begin position="102"/>
        <end position="122"/>
    </location>
</feature>
<evidence type="ECO:0008006" key="4">
    <source>
        <dbReference type="Google" id="ProtNLM"/>
    </source>
</evidence>
<gene>
    <name evidence="2" type="ORF">GCM10007368_12460</name>
</gene>
<feature type="transmembrane region" description="Helical" evidence="1">
    <location>
        <begin position="77"/>
        <end position="96"/>
    </location>
</feature>
<sequence length="211" mass="22280">MTFYTFTPPQDVAALARRLWYWPVVRGALILLFGLLAIFLPDKTPGVLVQVFGIFVLVDGLVSVVDGLRRRGTSAGSVNSGIGVVSLVLGALLLFLPQVFLGIVLILVAIWALLIGLLQLFVVPVMRRRGGASWVWNLVAGLLLIALAVVCFTNPADAIVGMSVVIGVFAVVIGVAMLGLGLKLRSIGRQGAAGGPPTRRGEVVEGEIVDE</sequence>
<dbReference type="PANTHER" id="PTHR34989:SF1">
    <property type="entry name" value="PROTEIN HDED"/>
    <property type="match status" value="1"/>
</dbReference>
<accession>A0ABQ2B4X6</accession>
<feature type="transmembrane region" description="Helical" evidence="1">
    <location>
        <begin position="47"/>
        <end position="65"/>
    </location>
</feature>
<keyword evidence="1" id="KW-0812">Transmembrane</keyword>
<dbReference type="EMBL" id="BMDG01000004">
    <property type="protein sequence ID" value="GGI06698.1"/>
    <property type="molecule type" value="Genomic_DNA"/>
</dbReference>
<keyword evidence="1" id="KW-0472">Membrane</keyword>
<dbReference type="InterPro" id="IPR005325">
    <property type="entry name" value="DUF308_memb"/>
</dbReference>
<evidence type="ECO:0000313" key="2">
    <source>
        <dbReference type="EMBL" id="GGI06698.1"/>
    </source>
</evidence>
<protein>
    <recommendedName>
        <fullName evidence="4">Acid-resistance membrane protein</fullName>
    </recommendedName>
</protein>
<evidence type="ECO:0000313" key="3">
    <source>
        <dbReference type="Proteomes" id="UP000632535"/>
    </source>
</evidence>
<feature type="transmembrane region" description="Helical" evidence="1">
    <location>
        <begin position="134"/>
        <end position="152"/>
    </location>
</feature>
<keyword evidence="1" id="KW-1133">Transmembrane helix</keyword>
<proteinExistence type="predicted"/>
<reference evidence="3" key="1">
    <citation type="journal article" date="2019" name="Int. J. Syst. Evol. Microbiol.">
        <title>The Global Catalogue of Microorganisms (GCM) 10K type strain sequencing project: providing services to taxonomists for standard genome sequencing and annotation.</title>
        <authorList>
            <consortium name="The Broad Institute Genomics Platform"/>
            <consortium name="The Broad Institute Genome Sequencing Center for Infectious Disease"/>
            <person name="Wu L."/>
            <person name="Ma J."/>
        </authorList>
    </citation>
    <scope>NUCLEOTIDE SEQUENCE [LARGE SCALE GENOMIC DNA]</scope>
    <source>
        <strain evidence="3">CCM 8653</strain>
    </source>
</reference>
<dbReference type="InterPro" id="IPR052712">
    <property type="entry name" value="Acid_resist_chaperone_HdeD"/>
</dbReference>
<name>A0ABQ2B4X6_9MICO</name>
<dbReference type="PANTHER" id="PTHR34989">
    <property type="entry name" value="PROTEIN HDED"/>
    <property type="match status" value="1"/>
</dbReference>
<keyword evidence="3" id="KW-1185">Reference proteome</keyword>
<feature type="transmembrane region" description="Helical" evidence="1">
    <location>
        <begin position="158"/>
        <end position="180"/>
    </location>
</feature>
<dbReference type="RefSeq" id="WP_188522826.1">
    <property type="nucleotide sequence ID" value="NZ_BMDG01000004.1"/>
</dbReference>
<evidence type="ECO:0000256" key="1">
    <source>
        <dbReference type="SAM" id="Phobius"/>
    </source>
</evidence>
<dbReference type="Proteomes" id="UP000632535">
    <property type="component" value="Unassembled WGS sequence"/>
</dbReference>
<feature type="transmembrane region" description="Helical" evidence="1">
    <location>
        <begin position="20"/>
        <end position="41"/>
    </location>
</feature>
<dbReference type="Pfam" id="PF03729">
    <property type="entry name" value="DUF308"/>
    <property type="match status" value="2"/>
</dbReference>
<comment type="caution">
    <text evidence="2">The sequence shown here is derived from an EMBL/GenBank/DDBJ whole genome shotgun (WGS) entry which is preliminary data.</text>
</comment>
<organism evidence="2 3">
    <name type="scientific">Isoptericola cucumis</name>
    <dbReference type="NCBI Taxonomy" id="1776856"/>
    <lineage>
        <taxon>Bacteria</taxon>
        <taxon>Bacillati</taxon>
        <taxon>Actinomycetota</taxon>
        <taxon>Actinomycetes</taxon>
        <taxon>Micrococcales</taxon>
        <taxon>Promicromonosporaceae</taxon>
        <taxon>Isoptericola</taxon>
    </lineage>
</organism>